<feature type="domain" description="Glycosyl hydrolase family 98 putative carbohydrate-binding module" evidence="1">
    <location>
        <begin position="25"/>
        <end position="202"/>
    </location>
</feature>
<evidence type="ECO:0000313" key="2">
    <source>
        <dbReference type="EMBL" id="MEF3833959.1"/>
    </source>
</evidence>
<dbReference type="SMART" id="SM00776">
    <property type="entry name" value="NPCBM"/>
    <property type="match status" value="1"/>
</dbReference>
<accession>A0ABU7XT96</accession>
<proteinExistence type="predicted"/>
<organism evidence="2 3">
    <name type="scientific">Flavivirga spongiicola</name>
    <dbReference type="NCBI Taxonomy" id="421621"/>
    <lineage>
        <taxon>Bacteria</taxon>
        <taxon>Pseudomonadati</taxon>
        <taxon>Bacteroidota</taxon>
        <taxon>Flavobacteriia</taxon>
        <taxon>Flavobacteriales</taxon>
        <taxon>Flavobacteriaceae</taxon>
        <taxon>Flavivirga</taxon>
    </lineage>
</organism>
<evidence type="ECO:0000259" key="1">
    <source>
        <dbReference type="SMART" id="SM00776"/>
    </source>
</evidence>
<dbReference type="InterPro" id="IPR038417">
    <property type="entry name" value="Alpga-gal_N_sf"/>
</dbReference>
<keyword evidence="3" id="KW-1185">Reference proteome</keyword>
<evidence type="ECO:0000313" key="3">
    <source>
        <dbReference type="Proteomes" id="UP001337305"/>
    </source>
</evidence>
<dbReference type="Gene3D" id="2.70.98.60">
    <property type="entry name" value="alpha-galactosidase from lactobacil brevis"/>
    <property type="match status" value="1"/>
</dbReference>
<protein>
    <submittedName>
        <fullName evidence="2">NPCBM/NEW2 domain-containing protein</fullName>
    </submittedName>
</protein>
<dbReference type="SUPFAM" id="SSF49785">
    <property type="entry name" value="Galactose-binding domain-like"/>
    <property type="match status" value="2"/>
</dbReference>
<comment type="caution">
    <text evidence="2">The sequence shown here is derived from an EMBL/GenBank/DDBJ whole genome shotgun (WGS) entry which is preliminary data.</text>
</comment>
<dbReference type="Proteomes" id="UP001337305">
    <property type="component" value="Unassembled WGS sequence"/>
</dbReference>
<reference evidence="2 3" key="1">
    <citation type="submission" date="2022-09" db="EMBL/GenBank/DDBJ databases">
        <title>Genome sequencing of Flavivirga sp. MEBiC05379.</title>
        <authorList>
            <person name="Oh H.-M."/>
            <person name="Kwon K.K."/>
            <person name="Park M.J."/>
            <person name="Yang S.-H."/>
        </authorList>
    </citation>
    <scope>NUCLEOTIDE SEQUENCE [LARGE SCALE GENOMIC DNA]</scope>
    <source>
        <strain evidence="2 3">MEBiC05379</strain>
    </source>
</reference>
<dbReference type="Pfam" id="PF08305">
    <property type="entry name" value="NPCBM"/>
    <property type="match status" value="2"/>
</dbReference>
<dbReference type="InterPro" id="IPR008979">
    <property type="entry name" value="Galactose-bd-like_sf"/>
</dbReference>
<dbReference type="RefSeq" id="WP_303306297.1">
    <property type="nucleotide sequence ID" value="NZ_JAODOP010000004.1"/>
</dbReference>
<dbReference type="Gene3D" id="2.60.120.1060">
    <property type="entry name" value="NPCBM/NEW2 domain"/>
    <property type="match status" value="2"/>
</dbReference>
<dbReference type="EMBL" id="JAODOP010000004">
    <property type="protein sequence ID" value="MEF3833959.1"/>
    <property type="molecule type" value="Genomic_DNA"/>
</dbReference>
<dbReference type="InterPro" id="IPR013222">
    <property type="entry name" value="Glyco_hyd_98_carb-bd"/>
</dbReference>
<sequence>MKIIRIATITCLLLTLAKSRAQENNRDEVLISTLDLSRVEQPFWTPQSNKAINGEKIYIKGVRFKKGIGTMSRSRIYVFLDGKSEEFTTHVGIQDPQKIEEDLNFNVQNDGSKLFYKFNKYEEKQFVGIGTNQESIGKGSVRFVIKGDGKTLWKSKKATGGKAAIPVSLDVKGIKILELIVEDAGDGVSGDHAVWAGAKLFYKGYRPQLVYANYLNQQQKADGHFSGNIKPLIEALPKSTKEQIEGTNKDWLVHNIAIKSGVFQGDNPKEIVLSNGLLSRTFRLTPNCATVDYTNLITGEALLRGTRPEATITLDGEEYAVGGLEGQIEYAYLKKEWLDKMWSPEGAFQVQSFSVGEIKERINWKNRRWALAKKEPLKGKSLTFVYSHPKFDNLKVEVHYNIYDGIPLISKWFTIQNNGNKDVRLNTFKSEILAVVEAESAVEKQKNWELPNIHVESDYEFHSMSMKNANKVVHWEFDKRYTSQANYLLNTPCLLECKLPVGPNELIKQGSNFESFRIWELPFDSDDRQRKGLSTNRMYKVLAPWVTENPLFLHLTSTKEEIVKSAIDQCLETGYEMVILSFGSGLNMEDHSPKNIAKFKALADYAHGKGIELGGYSLLSSRWISEEVDVINPETGKRGGTIHGSAPCLNSEWGIDYFKKVKYFFKETGFDLLEHDGSYPGQYCASTKHVAHEGLEDSQWKSWKRITDFYKWCNENGVSLNIPDWYYLSGSTKNGIGYREVNWSLPRERQLIIGRQNMLDGTRDRLPSMSWTFVPLTQYHGGGAAATIEPLNDHLDAYEAHMVQNYGMGVQACYRGARLYDTDRTKTLVINVVEWYKKYRNILNSPIVGIKRADGKDIDGFLHVNPDLKEKGFVMFFNPSDKTIIKKMKIPLYHTGLTDVANIREKEGASKQVELARDYSIEVEVKLPASGFTWYVVE</sequence>
<dbReference type="InterPro" id="IPR038637">
    <property type="entry name" value="NPCBM_sf"/>
</dbReference>
<name>A0ABU7XT96_9FLAO</name>
<gene>
    <name evidence="2" type="ORF">N1F79_12520</name>
</gene>